<evidence type="ECO:0000259" key="2">
    <source>
        <dbReference type="Pfam" id="PF00892"/>
    </source>
</evidence>
<feature type="transmembrane region" description="Helical" evidence="1">
    <location>
        <begin position="6"/>
        <end position="22"/>
    </location>
</feature>
<dbReference type="GeneID" id="74941266"/>
<organism evidence="3 4">
    <name type="scientific">Salinirubellus salinus</name>
    <dbReference type="NCBI Taxonomy" id="1364945"/>
    <lineage>
        <taxon>Archaea</taxon>
        <taxon>Methanobacteriati</taxon>
        <taxon>Methanobacteriota</taxon>
        <taxon>Stenosarchaea group</taxon>
        <taxon>Halobacteria</taxon>
        <taxon>Halobacteriales</taxon>
        <taxon>Natronomonadaceae</taxon>
        <taxon>Salinirubellus</taxon>
    </lineage>
</organism>
<proteinExistence type="predicted"/>
<feature type="domain" description="EamA" evidence="2">
    <location>
        <begin position="6"/>
        <end position="138"/>
    </location>
</feature>
<name>A0A9E7U595_9EURY</name>
<keyword evidence="4" id="KW-1185">Reference proteome</keyword>
<evidence type="ECO:0000256" key="1">
    <source>
        <dbReference type="SAM" id="Phobius"/>
    </source>
</evidence>
<keyword evidence="1" id="KW-1133">Transmembrane helix</keyword>
<dbReference type="Proteomes" id="UP001057580">
    <property type="component" value="Chromosome"/>
</dbReference>
<evidence type="ECO:0000313" key="3">
    <source>
        <dbReference type="EMBL" id="UWM55170.1"/>
    </source>
</evidence>
<dbReference type="EMBL" id="CP104003">
    <property type="protein sequence ID" value="UWM55170.1"/>
    <property type="molecule type" value="Genomic_DNA"/>
</dbReference>
<feature type="transmembrane region" description="Helical" evidence="1">
    <location>
        <begin position="69"/>
        <end position="88"/>
    </location>
</feature>
<dbReference type="KEGG" id="ssai:N0B31_02550"/>
<dbReference type="AlphaFoldDB" id="A0A9E7U595"/>
<sequence>MNLGYLAYAVLALVSYTLVAPLTKLATRDLSSDVVALVTNGMLVLAALGVVLATDRSLTEAVTHPDAKYMLAAGVCLAVGILAYYRALALGPVSVVVPVFGMFLVTSSLVGVAFLGESFTGRKAAGILLAVVAVYLVTVE</sequence>
<accession>A0A9E7U595</accession>
<dbReference type="Gene3D" id="1.10.3730.20">
    <property type="match status" value="1"/>
</dbReference>
<reference evidence="3" key="1">
    <citation type="submission" date="2022-09" db="EMBL/GenBank/DDBJ databases">
        <title>Diverse halophilic archaea isolated from saline environments.</title>
        <authorList>
            <person name="Cui H.-L."/>
        </authorList>
    </citation>
    <scope>NUCLEOTIDE SEQUENCE</scope>
    <source>
        <strain evidence="3">ZS-35-S2</strain>
    </source>
</reference>
<dbReference type="GO" id="GO:0016020">
    <property type="term" value="C:membrane"/>
    <property type="evidence" value="ECO:0007669"/>
    <property type="project" value="InterPro"/>
</dbReference>
<dbReference type="Pfam" id="PF00892">
    <property type="entry name" value="EamA"/>
    <property type="match status" value="1"/>
</dbReference>
<dbReference type="InterPro" id="IPR000620">
    <property type="entry name" value="EamA_dom"/>
</dbReference>
<gene>
    <name evidence="3" type="ORF">N0B31_02550</name>
</gene>
<dbReference type="SUPFAM" id="SSF103481">
    <property type="entry name" value="Multidrug resistance efflux transporter EmrE"/>
    <property type="match status" value="1"/>
</dbReference>
<feature type="transmembrane region" description="Helical" evidence="1">
    <location>
        <begin position="121"/>
        <end position="139"/>
    </location>
</feature>
<evidence type="ECO:0000313" key="4">
    <source>
        <dbReference type="Proteomes" id="UP001057580"/>
    </source>
</evidence>
<feature type="transmembrane region" description="Helical" evidence="1">
    <location>
        <begin position="95"/>
        <end position="115"/>
    </location>
</feature>
<keyword evidence="1" id="KW-0472">Membrane</keyword>
<feature type="transmembrane region" description="Helical" evidence="1">
    <location>
        <begin position="34"/>
        <end position="54"/>
    </location>
</feature>
<keyword evidence="1" id="KW-0812">Transmembrane</keyword>
<dbReference type="InterPro" id="IPR037185">
    <property type="entry name" value="EmrE-like"/>
</dbReference>
<dbReference type="RefSeq" id="WP_260594222.1">
    <property type="nucleotide sequence ID" value="NZ_CP104003.1"/>
</dbReference>
<protein>
    <submittedName>
        <fullName evidence="3">EamA family transporter</fullName>
    </submittedName>
</protein>